<evidence type="ECO:0000256" key="2">
    <source>
        <dbReference type="SAM" id="Phobius"/>
    </source>
</evidence>
<dbReference type="EMBL" id="PGLV01000001">
    <property type="protein sequence ID" value="POZ56186.1"/>
    <property type="molecule type" value="Genomic_DNA"/>
</dbReference>
<dbReference type="InterPro" id="IPR046208">
    <property type="entry name" value="DUF6241"/>
</dbReference>
<comment type="caution">
    <text evidence="3">The sequence shown here is derived from an EMBL/GenBank/DDBJ whole genome shotgun (WGS) entry which is preliminary data.</text>
</comment>
<keyword evidence="2" id="KW-1133">Transmembrane helix</keyword>
<organism evidence="3 4">
    <name type="scientific">Lysinibacillus sphaericus</name>
    <name type="common">Bacillus sphaericus</name>
    <dbReference type="NCBI Taxonomy" id="1421"/>
    <lineage>
        <taxon>Bacteria</taxon>
        <taxon>Bacillati</taxon>
        <taxon>Bacillota</taxon>
        <taxon>Bacilli</taxon>
        <taxon>Bacillales</taxon>
        <taxon>Bacillaceae</taxon>
        <taxon>Lysinibacillus</taxon>
    </lineage>
</organism>
<gene>
    <name evidence="3" type="ORF">LYSIN_00969</name>
</gene>
<dbReference type="AlphaFoldDB" id="A0A2S5CZG2"/>
<keyword evidence="2" id="KW-0812">Transmembrane</keyword>
<proteinExistence type="predicted"/>
<protein>
    <submittedName>
        <fullName evidence="3">Uncharacterized protein</fullName>
    </submittedName>
</protein>
<name>A0A2S5CZG2_LYSSH</name>
<dbReference type="Proteomes" id="UP000237319">
    <property type="component" value="Unassembled WGS sequence"/>
</dbReference>
<accession>A0A2S5CZG2</accession>
<evidence type="ECO:0000313" key="3">
    <source>
        <dbReference type="EMBL" id="POZ56186.1"/>
    </source>
</evidence>
<feature type="transmembrane region" description="Helical" evidence="2">
    <location>
        <begin position="17"/>
        <end position="38"/>
    </location>
</feature>
<dbReference type="Pfam" id="PF19754">
    <property type="entry name" value="DUF6241"/>
    <property type="match status" value="1"/>
</dbReference>
<evidence type="ECO:0000313" key="4">
    <source>
        <dbReference type="Proteomes" id="UP000237319"/>
    </source>
</evidence>
<keyword evidence="1" id="KW-0175">Coiled coil</keyword>
<feature type="coiled-coil region" evidence="1">
    <location>
        <begin position="38"/>
        <end position="65"/>
    </location>
</feature>
<keyword evidence="2" id="KW-0472">Membrane</keyword>
<evidence type="ECO:0000256" key="1">
    <source>
        <dbReference type="SAM" id="Coils"/>
    </source>
</evidence>
<reference evidence="3 4" key="1">
    <citation type="submission" date="2017-11" db="EMBL/GenBank/DDBJ databases">
        <title>Genome sequence of Lysinibacillus sphaericus, a lignin-degrading bacteria isolated from municipal solid waste soil.</title>
        <authorList>
            <person name="Persinoti G.F."/>
            <person name="Paixao D.A."/>
            <person name="Bugg T.D."/>
            <person name="Squina F.M."/>
        </authorList>
    </citation>
    <scope>NUCLEOTIDE SEQUENCE [LARGE SCALE GENOMIC DNA]</scope>
    <source>
        <strain evidence="3 4">A1</strain>
    </source>
</reference>
<keyword evidence="4" id="KW-1185">Reference proteome</keyword>
<sequence length="226" mass="26021">MIIWIEMLIVVVELMKWTYVLGIVILTALLSIGGTLLITEKIYEKEEMEQDVKELENTSKEDTKEKFVSTVDVSGIGWENPIFSKKIDDWKSGDEPFVGNLVEEVIQEMAHQKIIAESKEGSIMITPERIDTLIQMVEENKDNYERHKMSDKYAPYEIYLDILKRWKKGDFSTVDDDHNILMFIQGGKPPEGLATGIASEEQEINYIFQVFAKEVDEVFGSTEKQN</sequence>